<evidence type="ECO:0000313" key="1">
    <source>
        <dbReference type="EMBL" id="HJC45522.1"/>
    </source>
</evidence>
<dbReference type="Pfam" id="PF13151">
    <property type="entry name" value="DUF3990"/>
    <property type="match status" value="1"/>
</dbReference>
<proteinExistence type="predicted"/>
<dbReference type="Proteomes" id="UP000823906">
    <property type="component" value="Unassembled WGS sequence"/>
</dbReference>
<accession>A0A9D2T3V4</accession>
<reference evidence="1" key="2">
    <citation type="submission" date="2021-04" db="EMBL/GenBank/DDBJ databases">
        <authorList>
            <person name="Gilroy R."/>
        </authorList>
    </citation>
    <scope>NUCLEOTIDE SEQUENCE</scope>
    <source>
        <strain evidence="1">ChiSjej5B23-2810</strain>
    </source>
</reference>
<name>A0A9D2T3V4_9FIRM</name>
<organism evidence="1 2">
    <name type="scientific">Candidatus Faecalibacterium faecigallinarum</name>
    <dbReference type="NCBI Taxonomy" id="2838577"/>
    <lineage>
        <taxon>Bacteria</taxon>
        <taxon>Bacillati</taxon>
        <taxon>Bacillota</taxon>
        <taxon>Clostridia</taxon>
        <taxon>Eubacteriales</taxon>
        <taxon>Oscillospiraceae</taxon>
        <taxon>Faecalibacterium</taxon>
    </lineage>
</organism>
<protein>
    <submittedName>
        <fullName evidence="1">DUF3990 domain-containing protein</fullName>
    </submittedName>
</protein>
<sequence length="154" mass="18180">MLLYHGSKVIVESPEIRVQKYNKDFYFGFYCTLLPERTIRWATRFDGVGYLNEYLYTPDESLKVKRFPEMTEEWLDFIVQCRLGKSHDYDIVEGPMANDTIFNYMQNFVDGKISREAFWALAKFKHPTHQISFHTARALTTLSFVKGSVVRNEK</sequence>
<evidence type="ECO:0000313" key="2">
    <source>
        <dbReference type="Proteomes" id="UP000823906"/>
    </source>
</evidence>
<reference evidence="1" key="1">
    <citation type="journal article" date="2021" name="PeerJ">
        <title>Extensive microbial diversity within the chicken gut microbiome revealed by metagenomics and culture.</title>
        <authorList>
            <person name="Gilroy R."/>
            <person name="Ravi A."/>
            <person name="Getino M."/>
            <person name="Pursley I."/>
            <person name="Horton D.L."/>
            <person name="Alikhan N.F."/>
            <person name="Baker D."/>
            <person name="Gharbi K."/>
            <person name="Hall N."/>
            <person name="Watson M."/>
            <person name="Adriaenssens E.M."/>
            <person name="Foster-Nyarko E."/>
            <person name="Jarju S."/>
            <person name="Secka A."/>
            <person name="Antonio M."/>
            <person name="Oren A."/>
            <person name="Chaudhuri R.R."/>
            <person name="La Ragione R."/>
            <person name="Hildebrand F."/>
            <person name="Pallen M.J."/>
        </authorList>
    </citation>
    <scope>NUCLEOTIDE SEQUENCE</scope>
    <source>
        <strain evidence="1">ChiSjej5B23-2810</strain>
    </source>
</reference>
<gene>
    <name evidence="1" type="ORF">H9703_05230</name>
</gene>
<dbReference type="InterPro" id="IPR025051">
    <property type="entry name" value="DUF3990"/>
</dbReference>
<dbReference type="EMBL" id="DWWN01000035">
    <property type="protein sequence ID" value="HJC45522.1"/>
    <property type="molecule type" value="Genomic_DNA"/>
</dbReference>
<dbReference type="AlphaFoldDB" id="A0A9D2T3V4"/>
<comment type="caution">
    <text evidence="1">The sequence shown here is derived from an EMBL/GenBank/DDBJ whole genome shotgun (WGS) entry which is preliminary data.</text>
</comment>